<evidence type="ECO:0000256" key="1">
    <source>
        <dbReference type="ARBA" id="ARBA00008591"/>
    </source>
</evidence>
<dbReference type="Pfam" id="PF01865">
    <property type="entry name" value="PhoU_div"/>
    <property type="match status" value="1"/>
</dbReference>
<proteinExistence type="inferred from homology"/>
<dbReference type="STRING" id="381764.Fnod_1332"/>
<evidence type="ECO:0000313" key="2">
    <source>
        <dbReference type="EMBL" id="ABS61179.1"/>
    </source>
</evidence>
<dbReference type="InterPro" id="IPR038078">
    <property type="entry name" value="PhoU-like_sf"/>
</dbReference>
<dbReference type="OrthoDB" id="45684at2"/>
<evidence type="ECO:0000313" key="3">
    <source>
        <dbReference type="Proteomes" id="UP000002415"/>
    </source>
</evidence>
<dbReference type="eggNOG" id="COG1392">
    <property type="taxonomic scope" value="Bacteria"/>
</dbReference>
<dbReference type="AlphaFoldDB" id="A7HMP6"/>
<dbReference type="InterPro" id="IPR018445">
    <property type="entry name" value="Put_Phosphate_transp_reg"/>
</dbReference>
<dbReference type="EMBL" id="CP000771">
    <property type="protein sequence ID" value="ABS61179.1"/>
    <property type="molecule type" value="Genomic_DNA"/>
</dbReference>
<sequence length="215" mass="25140">MPFSFAKKEREVIEKLIQLSRKTIEATMALKDFFTCYFSPECERQREVFLLIKTIEHEADEIRRFIISESYKGLFLPDMREVIHSLSESIDKIINKCESVSKIIDYQQPNVPENIKDKILSQLECAVNASKSFYKSVEELFNDIDKVNAYILEVEKYEHDEDMIEEVALKEIFSLDLQLAEKMQLKELIINIGDIVDRTEDASDILEVLLLKLAY</sequence>
<comment type="similarity">
    <text evidence="1">Belongs to the UPF0111 family.</text>
</comment>
<gene>
    <name evidence="2" type="ordered locus">Fnod_1332</name>
</gene>
<name>A7HMP6_FERNB</name>
<dbReference type="PANTHER" id="PTHR36536">
    <property type="entry name" value="UPF0111 PROTEIN HI_1603"/>
    <property type="match status" value="1"/>
</dbReference>
<dbReference type="Proteomes" id="UP000002415">
    <property type="component" value="Chromosome"/>
</dbReference>
<dbReference type="HOGENOM" id="CLU_104916_1_1_0"/>
<dbReference type="InterPro" id="IPR002727">
    <property type="entry name" value="DUF47"/>
</dbReference>
<dbReference type="Gene3D" id="1.20.58.220">
    <property type="entry name" value="Phosphate transport system protein phou homolog 2, domain 2"/>
    <property type="match status" value="1"/>
</dbReference>
<keyword evidence="3" id="KW-1185">Reference proteome</keyword>
<reference evidence="2 3" key="1">
    <citation type="submission" date="2007-07" db="EMBL/GenBank/DDBJ databases">
        <title>Complete sequence of Fervidobacterium nodosum Rt17-B1.</title>
        <authorList>
            <consortium name="US DOE Joint Genome Institute"/>
            <person name="Copeland A."/>
            <person name="Lucas S."/>
            <person name="Lapidus A."/>
            <person name="Barry K."/>
            <person name="Glavina del Rio T."/>
            <person name="Dalin E."/>
            <person name="Tice H."/>
            <person name="Pitluck S."/>
            <person name="Saunders E."/>
            <person name="Brettin T."/>
            <person name="Bruce D."/>
            <person name="Detter J.C."/>
            <person name="Han C."/>
            <person name="Schmutz J."/>
            <person name="Larimer F."/>
            <person name="Land M."/>
            <person name="Hauser L."/>
            <person name="Kyrpides N."/>
            <person name="Mikhailova N."/>
            <person name="Nelson K."/>
            <person name="Gogarten J.P."/>
            <person name="Noll K."/>
            <person name="Richardson P."/>
        </authorList>
    </citation>
    <scope>NUCLEOTIDE SEQUENCE [LARGE SCALE GENOMIC DNA]</scope>
    <source>
        <strain evidence="3">ATCC 35602 / DSM 5306 / Rt17-B1</strain>
    </source>
</reference>
<accession>A7HMP6</accession>
<evidence type="ECO:0008006" key="4">
    <source>
        <dbReference type="Google" id="ProtNLM"/>
    </source>
</evidence>
<reference evidence="2 3" key="2">
    <citation type="journal article" date="2009" name="Proc. Natl. Acad. Sci. U.S.A.">
        <title>On the chimeric nature, thermophilic origin, and phylogenetic placement of the Thermotogales.</title>
        <authorList>
            <person name="Zhaxybayeva O."/>
            <person name="Swithers K.S."/>
            <person name="Lapierre P."/>
            <person name="Fournier G.P."/>
            <person name="Bickhart D.M."/>
            <person name="DeBoy R.T."/>
            <person name="Nelson K.E."/>
            <person name="Nesbo C.L."/>
            <person name="Doolittle W.F."/>
            <person name="Gogarten J.P."/>
            <person name="Noll K.M."/>
        </authorList>
    </citation>
    <scope>NUCLEOTIDE SEQUENCE [LARGE SCALE GENOMIC DNA]</scope>
    <source>
        <strain evidence="3">ATCC 35602 / DSM 5306 / Rt17-B1</strain>
    </source>
</reference>
<organism evidence="2 3">
    <name type="scientific">Fervidobacterium nodosum (strain ATCC 35602 / DSM 5306 / Rt17-B1)</name>
    <dbReference type="NCBI Taxonomy" id="381764"/>
    <lineage>
        <taxon>Bacteria</taxon>
        <taxon>Thermotogati</taxon>
        <taxon>Thermotogota</taxon>
        <taxon>Thermotogae</taxon>
        <taxon>Thermotogales</taxon>
        <taxon>Fervidobacteriaceae</taxon>
        <taxon>Fervidobacterium</taxon>
    </lineage>
</organism>
<dbReference type="RefSeq" id="WP_011994488.1">
    <property type="nucleotide sequence ID" value="NC_009718.1"/>
</dbReference>
<dbReference type="KEGG" id="fno:Fnod_1332"/>
<dbReference type="PANTHER" id="PTHR36536:SF3">
    <property type="entry name" value="UPF0111 PROTEIN HI_1603"/>
    <property type="match status" value="1"/>
</dbReference>
<protein>
    <recommendedName>
        <fullName evidence="4">TIGR00153 family protein</fullName>
    </recommendedName>
</protein>